<proteinExistence type="predicted"/>
<keyword evidence="2" id="KW-1185">Reference proteome</keyword>
<evidence type="ECO:0000313" key="1">
    <source>
        <dbReference type="EMBL" id="CAK9203319.1"/>
    </source>
</evidence>
<organism evidence="1 2">
    <name type="scientific">Sphagnum troendelagicum</name>
    <dbReference type="NCBI Taxonomy" id="128251"/>
    <lineage>
        <taxon>Eukaryota</taxon>
        <taxon>Viridiplantae</taxon>
        <taxon>Streptophyta</taxon>
        <taxon>Embryophyta</taxon>
        <taxon>Bryophyta</taxon>
        <taxon>Sphagnophytina</taxon>
        <taxon>Sphagnopsida</taxon>
        <taxon>Sphagnales</taxon>
        <taxon>Sphagnaceae</taxon>
        <taxon>Sphagnum</taxon>
    </lineage>
</organism>
<gene>
    <name evidence="1" type="ORF">CSSPTR1EN2_LOCUS6827</name>
</gene>
<reference evidence="1" key="1">
    <citation type="submission" date="2024-02" db="EMBL/GenBank/DDBJ databases">
        <authorList>
            <consortium name="ELIXIR-Norway"/>
            <consortium name="Elixir Norway"/>
        </authorList>
    </citation>
    <scope>NUCLEOTIDE SEQUENCE</scope>
</reference>
<protein>
    <submittedName>
        <fullName evidence="1">Uncharacterized protein</fullName>
    </submittedName>
</protein>
<accession>A0ABP0TV98</accession>
<evidence type="ECO:0000313" key="2">
    <source>
        <dbReference type="Proteomes" id="UP001497512"/>
    </source>
</evidence>
<dbReference type="Proteomes" id="UP001497512">
    <property type="component" value="Chromosome 14"/>
</dbReference>
<name>A0ABP0TV98_9BRYO</name>
<sequence>MVASSIFDKLFPIHTTVMAWCTKKMSCGRMMEDATKKMQVSSVSNLLILSWSLTSSPLDYVTTVADIHEQQEFASQEEKAPLDLEQSFVFRRLVAGNWNVWTLPWYLALHPTCPLMLVPVTSQQWIQVPSFPVLHLLAAES</sequence>
<dbReference type="EMBL" id="OZ019906">
    <property type="protein sequence ID" value="CAK9203319.1"/>
    <property type="molecule type" value="Genomic_DNA"/>
</dbReference>